<evidence type="ECO:0000313" key="3">
    <source>
        <dbReference type="EMBL" id="CDI85524.1"/>
    </source>
</evidence>
<proteinExistence type="predicted"/>
<evidence type="ECO:0000256" key="1">
    <source>
        <dbReference type="SAM" id="MobiDB-lite"/>
    </source>
</evidence>
<evidence type="ECO:0008006" key="5">
    <source>
        <dbReference type="Google" id="ProtNLM"/>
    </source>
</evidence>
<name>U6H4A8_9EIME</name>
<dbReference type="EMBL" id="HG693925">
    <property type="protein sequence ID" value="CDI85524.1"/>
    <property type="molecule type" value="Genomic_DNA"/>
</dbReference>
<dbReference type="Proteomes" id="UP000018201">
    <property type="component" value="Unassembled WGS sequence"/>
</dbReference>
<keyword evidence="2" id="KW-0472">Membrane</keyword>
<protein>
    <recommendedName>
        <fullName evidence="5">Transmembrane protein</fullName>
    </recommendedName>
</protein>
<keyword evidence="4" id="KW-1185">Reference proteome</keyword>
<evidence type="ECO:0000256" key="2">
    <source>
        <dbReference type="SAM" id="Phobius"/>
    </source>
</evidence>
<organism evidence="3 4">
    <name type="scientific">Eimeria praecox</name>
    <dbReference type="NCBI Taxonomy" id="51316"/>
    <lineage>
        <taxon>Eukaryota</taxon>
        <taxon>Sar</taxon>
        <taxon>Alveolata</taxon>
        <taxon>Apicomplexa</taxon>
        <taxon>Conoidasida</taxon>
        <taxon>Coccidia</taxon>
        <taxon>Eucoccidiorida</taxon>
        <taxon>Eimeriorina</taxon>
        <taxon>Eimeriidae</taxon>
        <taxon>Eimeria</taxon>
    </lineage>
</organism>
<dbReference type="AlphaFoldDB" id="U6H4A8"/>
<reference evidence="3" key="1">
    <citation type="submission" date="2013-10" db="EMBL/GenBank/DDBJ databases">
        <title>Genomic analysis of the causative agents of coccidiosis in chickens.</title>
        <authorList>
            <person name="Reid A.J."/>
            <person name="Blake D."/>
            <person name="Billington K."/>
            <person name="Browne H."/>
            <person name="Dunn M."/>
            <person name="Hung S."/>
            <person name="Kawahara F."/>
            <person name="Miranda-Saavedra D."/>
            <person name="Mourier T."/>
            <person name="Nagra H."/>
            <person name="Otto T.D."/>
            <person name="Rawlings N."/>
            <person name="Sanchez A."/>
            <person name="Sanders M."/>
            <person name="Subramaniam C."/>
            <person name="Tay Y."/>
            <person name="Dear P."/>
            <person name="Doerig C."/>
            <person name="Gruber A."/>
            <person name="Parkinson J."/>
            <person name="Shirley M."/>
            <person name="Wan K.L."/>
            <person name="Berriman M."/>
            <person name="Tomley F."/>
            <person name="Pain A."/>
        </authorList>
    </citation>
    <scope>NUCLEOTIDE SEQUENCE [LARGE SCALE GENOMIC DNA]</scope>
    <source>
        <strain evidence="3">Houghton</strain>
    </source>
</reference>
<keyword evidence="2" id="KW-1133">Transmembrane helix</keyword>
<sequence>MLQSAVFGVHGDQQQGEALKLSLPQLSKEFIVEEASPQASSIRPGQGVEIPVVQDEIKDHAKARRRRHSRLLSLTSAIPLIAILMFWSVCSAAHSRERLTGAVRRRLSDQDGEIDDVEQSVLEGCLALEEHLGILPPGEHATPYDNRSRRVAELAFMFYEAAATHELMHGAHSASGEASSSTTFPCQFQGQPLESHPTGQGFLEQGHGVGASAHADSLPTPPEGNNGVEKTPALDPDGWLDIIPDISALYEHQAQQQVPRDAGSNDLRAGTPSTSACAVRRAAENGEDTPEDAATRDHPFVRLPVLANGVVPRHFDVSVVTYRGQRAARPLTRVLLSLRHLFRQPCLDQGGANRLVIALEELVYAALVGVRTRALVAPPDLPMLGKYFLTFDFIVAGAQVLGPSMHLDIWWNLFAEHFDLTVALPPLHKHSRHCSTVQKILADRLLAALRIYKEGRRPPLKDVIELKRLLLCSPYTHRRFKQSLWDPWREDEELILAKEHRPR</sequence>
<dbReference type="VEuPathDB" id="ToxoDB:EPH_0058350"/>
<feature type="region of interest" description="Disordered" evidence="1">
    <location>
        <begin position="190"/>
        <end position="234"/>
    </location>
</feature>
<keyword evidence="2" id="KW-0812">Transmembrane</keyword>
<feature type="region of interest" description="Disordered" evidence="1">
    <location>
        <begin position="252"/>
        <end position="275"/>
    </location>
</feature>
<evidence type="ECO:0000313" key="4">
    <source>
        <dbReference type="Proteomes" id="UP000018201"/>
    </source>
</evidence>
<gene>
    <name evidence="3" type="ORF">EPH_0058350</name>
</gene>
<dbReference type="OrthoDB" id="347609at2759"/>
<feature type="transmembrane region" description="Helical" evidence="2">
    <location>
        <begin position="71"/>
        <end position="89"/>
    </location>
</feature>
<reference evidence="3" key="2">
    <citation type="submission" date="2013-10" db="EMBL/GenBank/DDBJ databases">
        <authorList>
            <person name="Aslett M."/>
        </authorList>
    </citation>
    <scope>NUCLEOTIDE SEQUENCE [LARGE SCALE GENOMIC DNA]</scope>
    <source>
        <strain evidence="3">Houghton</strain>
    </source>
</reference>
<accession>U6H4A8</accession>